<dbReference type="InterPro" id="IPR030931">
    <property type="entry name" value="Group_II_RT_mat"/>
</dbReference>
<dbReference type="InterPro" id="IPR013597">
    <property type="entry name" value="Mat_intron_G2"/>
</dbReference>
<dbReference type="Pfam" id="PF01844">
    <property type="entry name" value="HNH"/>
    <property type="match status" value="1"/>
</dbReference>
<dbReference type="Pfam" id="PF13655">
    <property type="entry name" value="RVT_N"/>
    <property type="match status" value="1"/>
</dbReference>
<protein>
    <recommendedName>
        <fullName evidence="1">Reverse transcriptase domain-containing protein</fullName>
    </recommendedName>
</protein>
<dbReference type="GO" id="GO:0003676">
    <property type="term" value="F:nucleic acid binding"/>
    <property type="evidence" value="ECO:0007669"/>
    <property type="project" value="InterPro"/>
</dbReference>
<reference evidence="2" key="1">
    <citation type="journal article" date="2018" name="Am. J. Bot.">
        <title>Organellar phylogenomics inform systematics in the green algal family Hydrodictyaceae (Chlorophyceae) and provide clues to the complex evolutionary history of plastid genomes in the green algal tree of life.</title>
        <authorList>
            <person name="McManus H.A."/>
            <person name="Fucikova K."/>
            <person name="Lewis P.O."/>
            <person name="Lewis L.A."/>
            <person name="Karol K.G."/>
        </authorList>
    </citation>
    <scope>NUCLEOTIDE SEQUENCE</scope>
</reference>
<dbReference type="InterPro" id="IPR025960">
    <property type="entry name" value="RVT_N"/>
</dbReference>
<dbReference type="SUPFAM" id="SSF56672">
    <property type="entry name" value="DNA/RNA polymerases"/>
    <property type="match status" value="1"/>
</dbReference>
<dbReference type="InterPro" id="IPR000477">
    <property type="entry name" value="RT_dom"/>
</dbReference>
<evidence type="ECO:0000313" key="2">
    <source>
        <dbReference type="EMBL" id="AWI68701.1"/>
    </source>
</evidence>
<dbReference type="InterPro" id="IPR043502">
    <property type="entry name" value="DNA/RNA_pol_sf"/>
</dbReference>
<dbReference type="InterPro" id="IPR003615">
    <property type="entry name" value="HNH_nuc"/>
</dbReference>
<organism evidence="2">
    <name type="scientific">Pseudopediastrum boryanum</name>
    <name type="common">Green alga</name>
    <name type="synonym">Pediastrum boryanum</name>
    <dbReference type="NCBI Taxonomy" id="55410"/>
    <lineage>
        <taxon>Eukaryota</taxon>
        <taxon>Viridiplantae</taxon>
        <taxon>Chlorophyta</taxon>
        <taxon>core chlorophytes</taxon>
        <taxon>Chlorophyceae</taxon>
        <taxon>CS clade</taxon>
        <taxon>Sphaeropleales</taxon>
        <taxon>Hydrodictyaceae</taxon>
        <taxon>Pseudopediastrum</taxon>
    </lineage>
</organism>
<dbReference type="NCBIfam" id="TIGR04416">
    <property type="entry name" value="group_II_RT_mat"/>
    <property type="match status" value="1"/>
</dbReference>
<dbReference type="GO" id="GO:0004519">
    <property type="term" value="F:endonuclease activity"/>
    <property type="evidence" value="ECO:0007669"/>
    <property type="project" value="InterPro"/>
</dbReference>
<dbReference type="CDD" id="cd00085">
    <property type="entry name" value="HNHc"/>
    <property type="match status" value="1"/>
</dbReference>
<dbReference type="Pfam" id="PF08388">
    <property type="entry name" value="GIIM"/>
    <property type="match status" value="1"/>
</dbReference>
<dbReference type="CDD" id="cd01651">
    <property type="entry name" value="RT_G2_intron"/>
    <property type="match status" value="1"/>
</dbReference>
<dbReference type="EMBL" id="MF276983">
    <property type="protein sequence ID" value="AWI68701.1"/>
    <property type="molecule type" value="Genomic_DNA"/>
</dbReference>
<keyword evidence="2" id="KW-0150">Chloroplast</keyword>
<dbReference type="InterPro" id="IPR002711">
    <property type="entry name" value="HNH"/>
</dbReference>
<accession>A0A2U8GJR2</accession>
<name>A0A2U8GJR2_PSEBY</name>
<dbReference type="Pfam" id="PF00078">
    <property type="entry name" value="RVT_1"/>
    <property type="match status" value="1"/>
</dbReference>
<proteinExistence type="predicted"/>
<keyword evidence="2" id="KW-0934">Plastid</keyword>
<sequence>MSEIIVQSDRKKQITWNDIDWPRLNSNVRKVQNQIYKARKNGNIKKVHKLQKLLVHSMAAKLVATHRVTTLNKGRYTAGIDGKILNKPEQKLKLALSLSLDGNALPIRRVWIPKPGKQEKRPLGIPVIQDRAKQQLARLVLEPEWEAIFEPNSYGFRPGRNCHDAIEAIFLNLRGGTPKWVLDADIKKCFDKIDHNALLQKLGTFPKMQRQVKAWLKAGVMEGYANSSRPNEILETNMGTPQGGVISPLLANIALHGLENHLLEFVAELPMKPYPGANRGKAAKQKALGVVRYADDFVLIHRNKEILELCIAETHKWLATVGLEISEEKSSLKDTRNGFKFLGFKITLVRKPTVDRYKVKIQASPEKQKALLGKVKEIVRNNKSISSYDLIQMLRPVILGWANYYKYCECKDTFGSLTDKIFRKIRAWVFRRDTRNGRRFVKERYFPSGKEYTFDGTVHKDNWILVGKKKLKKGITRENFLPHIVWVKSKKHVKVKGDESLYSNSIYWAVRSVKYSPYSTRITKLLIKQKKKCTWCKKSFTIFDSSNWEVDHIAPKSKGGKESYSNLQLLHKQCHIEKTNSDLK</sequence>
<geneLocation type="chloroplast" evidence="2"/>
<evidence type="ECO:0000259" key="1">
    <source>
        <dbReference type="PROSITE" id="PS50878"/>
    </source>
</evidence>
<dbReference type="InterPro" id="IPR051083">
    <property type="entry name" value="GrpII_Intron_Splice-Mob/Def"/>
</dbReference>
<dbReference type="PROSITE" id="PS50878">
    <property type="entry name" value="RT_POL"/>
    <property type="match status" value="1"/>
</dbReference>
<dbReference type="SMART" id="SM00507">
    <property type="entry name" value="HNHc"/>
    <property type="match status" value="1"/>
</dbReference>
<dbReference type="AlphaFoldDB" id="A0A2U8GJR2"/>
<dbReference type="Gene3D" id="1.10.30.50">
    <property type="match status" value="1"/>
</dbReference>
<feature type="domain" description="Reverse transcriptase" evidence="1">
    <location>
        <begin position="93"/>
        <end position="346"/>
    </location>
</feature>
<dbReference type="PANTHER" id="PTHR34047">
    <property type="entry name" value="NUCLEAR INTRON MATURASE 1, MITOCHONDRIAL-RELATED"/>
    <property type="match status" value="1"/>
</dbReference>
<dbReference type="PANTHER" id="PTHR34047:SF10">
    <property type="entry name" value="GROUP II INTRON-ASSOCIATED OPEN READING FRAME"/>
    <property type="match status" value="1"/>
</dbReference>
<dbReference type="GO" id="GO:0008270">
    <property type="term" value="F:zinc ion binding"/>
    <property type="evidence" value="ECO:0007669"/>
    <property type="project" value="InterPro"/>
</dbReference>